<keyword evidence="3" id="KW-1185">Reference proteome</keyword>
<organism evidence="2 3">
    <name type="scientific">Aspergillus ellipticus CBS 707.79</name>
    <dbReference type="NCBI Taxonomy" id="1448320"/>
    <lineage>
        <taxon>Eukaryota</taxon>
        <taxon>Fungi</taxon>
        <taxon>Dikarya</taxon>
        <taxon>Ascomycota</taxon>
        <taxon>Pezizomycotina</taxon>
        <taxon>Eurotiomycetes</taxon>
        <taxon>Eurotiomycetidae</taxon>
        <taxon>Eurotiales</taxon>
        <taxon>Aspergillaceae</taxon>
        <taxon>Aspergillus</taxon>
        <taxon>Aspergillus subgen. Circumdati</taxon>
    </lineage>
</organism>
<feature type="compositionally biased region" description="Polar residues" evidence="1">
    <location>
        <begin position="22"/>
        <end position="50"/>
    </location>
</feature>
<feature type="compositionally biased region" description="Basic and acidic residues" evidence="1">
    <location>
        <begin position="7"/>
        <end position="17"/>
    </location>
</feature>
<proteinExistence type="predicted"/>
<dbReference type="VEuPathDB" id="FungiDB:BO71DRAFT_373275"/>
<evidence type="ECO:0000313" key="2">
    <source>
        <dbReference type="EMBL" id="PYH97471.1"/>
    </source>
</evidence>
<dbReference type="Proteomes" id="UP000247810">
    <property type="component" value="Unassembled WGS sequence"/>
</dbReference>
<dbReference type="OrthoDB" id="4160836at2759"/>
<gene>
    <name evidence="2" type="ORF">BO71DRAFT_373275</name>
</gene>
<protein>
    <submittedName>
        <fullName evidence="2">Uncharacterized protein</fullName>
    </submittedName>
</protein>
<dbReference type="AlphaFoldDB" id="A0A319DIW2"/>
<feature type="region of interest" description="Disordered" evidence="1">
    <location>
        <begin position="155"/>
        <end position="231"/>
    </location>
</feature>
<feature type="compositionally biased region" description="Polar residues" evidence="1">
    <location>
        <begin position="198"/>
        <end position="207"/>
    </location>
</feature>
<reference evidence="2 3" key="1">
    <citation type="submission" date="2018-02" db="EMBL/GenBank/DDBJ databases">
        <title>The genomes of Aspergillus section Nigri reveals drivers in fungal speciation.</title>
        <authorList>
            <consortium name="DOE Joint Genome Institute"/>
            <person name="Vesth T.C."/>
            <person name="Nybo J."/>
            <person name="Theobald S."/>
            <person name="Brandl J."/>
            <person name="Frisvad J.C."/>
            <person name="Nielsen K.F."/>
            <person name="Lyhne E.K."/>
            <person name="Kogle M.E."/>
            <person name="Kuo A."/>
            <person name="Riley R."/>
            <person name="Clum A."/>
            <person name="Nolan M."/>
            <person name="Lipzen A."/>
            <person name="Salamov A."/>
            <person name="Henrissat B."/>
            <person name="Wiebenga A."/>
            <person name="De vries R.P."/>
            <person name="Grigoriev I.V."/>
            <person name="Mortensen U.H."/>
            <person name="Andersen M.R."/>
            <person name="Baker S.E."/>
        </authorList>
    </citation>
    <scope>NUCLEOTIDE SEQUENCE [LARGE SCALE GENOMIC DNA]</scope>
    <source>
        <strain evidence="2 3">CBS 707.79</strain>
    </source>
</reference>
<evidence type="ECO:0000313" key="3">
    <source>
        <dbReference type="Proteomes" id="UP000247810"/>
    </source>
</evidence>
<accession>A0A319DIW2</accession>
<evidence type="ECO:0000256" key="1">
    <source>
        <dbReference type="SAM" id="MobiDB-lite"/>
    </source>
</evidence>
<name>A0A319DIW2_9EURO</name>
<feature type="compositionally biased region" description="Low complexity" evidence="1">
    <location>
        <begin position="93"/>
        <end position="106"/>
    </location>
</feature>
<dbReference type="STRING" id="1448320.A0A319DIW2"/>
<dbReference type="EMBL" id="KZ825824">
    <property type="protein sequence ID" value="PYH97471.1"/>
    <property type="molecule type" value="Genomic_DNA"/>
</dbReference>
<sequence>MNPPPPLRDDPQQERQRAAQRGSYQAPTRASLARSNSTILDRTASLSPTRSSRKAKSGMSALGLRDRKALRPSSTSAASPLDHLKRKRQSPVSSFSGRRSSGLGAFAAPPRRVSTRITASDLIFRSPAATQEIREESTLTDTPENQLASELDSATGHVGLNGDFNQPSFHQILDEPDLPPTPTQLGLERPPGRPKGILSSSPNSQQGHWGIRNTDGPDQTPSKLRSVDYGEAEGSAESGFVLDRVSVPELAPKKRKLRSVLLSEVQQLKRELVELEAWSKDLGQVSDDQDDDNDRDLTRLIALLAAVNPTQRASAAARSNNASISSIISSLLPFAAKGPPTPPLEAFPANEFALEAHTQTRPFFTALAPLNLTAFSNSMPRSTPDLVERHTLSFSPPPPFPSIRYKTSVNYDVNPEVRSLISVSVSSLSENGDSRMPEYLRRWIEARLANPLLRLDVTGLCWGINRYWEASVSRAELWSRMERQHAEFVPDHTQLNNGVVVQYGRSSQTTSSAHPPRSLNTSDLRHVLPHIERTSMLFESREGSLKVLLSCELIMDEWTCEPELAADISVSVLIESEGGSRHKVEQESKSLFQAMLEENRNNDIGSNFDEAHADVIMRATECTLSALFGLGAEE</sequence>
<feature type="region of interest" description="Disordered" evidence="1">
    <location>
        <begin position="1"/>
        <end position="106"/>
    </location>
</feature>